<accession>A0A9D1IM68</accession>
<gene>
    <name evidence="1" type="ORF">IAD18_05675</name>
</gene>
<dbReference type="Proteomes" id="UP000824076">
    <property type="component" value="Unassembled WGS sequence"/>
</dbReference>
<reference evidence="1" key="1">
    <citation type="submission" date="2020-10" db="EMBL/GenBank/DDBJ databases">
        <authorList>
            <person name="Gilroy R."/>
        </authorList>
    </citation>
    <scope>NUCLEOTIDE SEQUENCE</scope>
    <source>
        <strain evidence="1">17073</strain>
    </source>
</reference>
<name>A0A9D1IM68_9BACT</name>
<evidence type="ECO:0000313" key="1">
    <source>
        <dbReference type="EMBL" id="HIU39136.1"/>
    </source>
</evidence>
<reference evidence="1" key="2">
    <citation type="journal article" date="2021" name="PeerJ">
        <title>Extensive microbial diversity within the chicken gut microbiome revealed by metagenomics and culture.</title>
        <authorList>
            <person name="Gilroy R."/>
            <person name="Ravi A."/>
            <person name="Getino M."/>
            <person name="Pursley I."/>
            <person name="Horton D.L."/>
            <person name="Alikhan N.F."/>
            <person name="Baker D."/>
            <person name="Gharbi K."/>
            <person name="Hall N."/>
            <person name="Watson M."/>
            <person name="Adriaenssens E.M."/>
            <person name="Foster-Nyarko E."/>
            <person name="Jarju S."/>
            <person name="Secka A."/>
            <person name="Antonio M."/>
            <person name="Oren A."/>
            <person name="Chaudhuri R.R."/>
            <person name="La Ragione R."/>
            <person name="Hildebrand F."/>
            <person name="Pallen M.J."/>
        </authorList>
    </citation>
    <scope>NUCLEOTIDE SEQUENCE</scope>
    <source>
        <strain evidence="1">17073</strain>
    </source>
</reference>
<organism evidence="1 2">
    <name type="scientific">Candidatus Limisoma intestinavium</name>
    <dbReference type="NCBI Taxonomy" id="2840856"/>
    <lineage>
        <taxon>Bacteria</taxon>
        <taxon>Pseudomonadati</taxon>
        <taxon>Bacteroidota</taxon>
        <taxon>Bacteroidia</taxon>
        <taxon>Bacteroidales</taxon>
        <taxon>Candidatus Limisoma</taxon>
    </lineage>
</organism>
<dbReference type="AlphaFoldDB" id="A0A9D1IM68"/>
<sequence length="265" mass="29421">MPLLLQEQHGSLDLPDFEFNLRPSSTQPEAWQLTDPFWLQAENAATSPLSPLPTIASPFSHANLFIFDRNPFAFDYSNSGMLYSWDSGFIAGFGARSTLPGLFSEQTAGVSASQQFGDFTLQGSVTANRYLLPRGIGNQFGIHGSASYRFSDHVSITLFGSYYNKNSFFSNAAQPYVGSSSYGGFFTFSGERFGIDLGAERVYDPFLRQWRTAPIVTPHIRITDDFTLDLPVGWLIEGLLEKTIFDDRHVNPTIAPPIPPMPPVR</sequence>
<dbReference type="SUPFAM" id="SSF56935">
    <property type="entry name" value="Porins"/>
    <property type="match status" value="1"/>
</dbReference>
<proteinExistence type="predicted"/>
<dbReference type="EMBL" id="DVMS01000161">
    <property type="protein sequence ID" value="HIU39136.1"/>
    <property type="molecule type" value="Genomic_DNA"/>
</dbReference>
<protein>
    <submittedName>
        <fullName evidence="1">Uncharacterized protein</fullName>
    </submittedName>
</protein>
<comment type="caution">
    <text evidence="1">The sequence shown here is derived from an EMBL/GenBank/DDBJ whole genome shotgun (WGS) entry which is preliminary data.</text>
</comment>
<evidence type="ECO:0000313" key="2">
    <source>
        <dbReference type="Proteomes" id="UP000824076"/>
    </source>
</evidence>